<feature type="region of interest" description="Disordered" evidence="1">
    <location>
        <begin position="198"/>
        <end position="265"/>
    </location>
</feature>
<sequence>MSSANQSPNVPPYWEHILREFVYKTISQPPLDNINLYKRLLNAPFYGGPFAMPPNDVASVVLSRGDVYYLPNGHWLLCQEGCIDCEVCVEHTHPSLKWVLRRIKRTPVHGPPRQDLQLTVIPQIDGSYHMKNLWPRSYVYVTTQAEQTAYGNERVASYPGGGTGYENPEDGSAGQHRRSNNFWRFVERGSLAERRVIGEQNNGSDPRQHFESGPRQSHDVTVTTVTEGTTEGVTTFNSGIPPRVKPDRREVNDSTLTGSNENGRNRLKPLIPRLILGTDQLGQRHLVHVVPADAAGNRNLTRSVLSDGLNAAGVGQYQNRTAYQKILKRIYDSLSSNRRSIESFLETPSQIERRQTEDHQLQETRNSLAALRQLHSLHRDYNEGITNGTIAKRWPLVLTWNRQRRKSDDEANSNAIKSNIINLNHTSNNSHDLDWKTRNALINVTFDRVANENTNVSEHFNSHVINSYYYNGNASNGNSKTSDPRITIEESKFEPRMFKIIFTTESTTKSSNKSDVVMNYRRNSVPNRECMIEKPMNSPVELNRNVHSKLTEVDGLAILWNQLNSFGNNFSLVTQIGSHVGAASTLHRKVALIEEKNIDRNVRVNKTKVSGQPMKCHCGLSNETSQSKQSKHSPAKPSYWLATVSVLP</sequence>
<feature type="region of interest" description="Disordered" evidence="1">
    <location>
        <begin position="155"/>
        <end position="179"/>
    </location>
</feature>
<evidence type="ECO:0000313" key="3">
    <source>
        <dbReference type="Proteomes" id="UP000076502"/>
    </source>
</evidence>
<dbReference type="Proteomes" id="UP000076502">
    <property type="component" value="Unassembled WGS sequence"/>
</dbReference>
<organism evidence="2 3">
    <name type="scientific">Dufourea novaeangliae</name>
    <name type="common">Sweat bee</name>
    <dbReference type="NCBI Taxonomy" id="178035"/>
    <lineage>
        <taxon>Eukaryota</taxon>
        <taxon>Metazoa</taxon>
        <taxon>Ecdysozoa</taxon>
        <taxon>Arthropoda</taxon>
        <taxon>Hexapoda</taxon>
        <taxon>Insecta</taxon>
        <taxon>Pterygota</taxon>
        <taxon>Neoptera</taxon>
        <taxon>Endopterygota</taxon>
        <taxon>Hymenoptera</taxon>
        <taxon>Apocrita</taxon>
        <taxon>Aculeata</taxon>
        <taxon>Apoidea</taxon>
        <taxon>Anthophila</taxon>
        <taxon>Halictidae</taxon>
        <taxon>Rophitinae</taxon>
        <taxon>Dufourea</taxon>
    </lineage>
</organism>
<keyword evidence="3" id="KW-1185">Reference proteome</keyword>
<dbReference type="EMBL" id="KQ434772">
    <property type="protein sequence ID" value="KZC03928.1"/>
    <property type="molecule type" value="Genomic_DNA"/>
</dbReference>
<feature type="compositionally biased region" description="Low complexity" evidence="1">
    <location>
        <begin position="220"/>
        <end position="235"/>
    </location>
</feature>
<gene>
    <name evidence="2" type="ORF">WN55_00108</name>
</gene>
<dbReference type="AlphaFoldDB" id="A0A154NY29"/>
<feature type="compositionally biased region" description="Polar residues" evidence="1">
    <location>
        <begin position="253"/>
        <end position="262"/>
    </location>
</feature>
<name>A0A154NY29_DUFNO</name>
<proteinExistence type="predicted"/>
<feature type="compositionally biased region" description="Basic and acidic residues" evidence="1">
    <location>
        <begin position="206"/>
        <end position="218"/>
    </location>
</feature>
<protein>
    <submittedName>
        <fullName evidence="2">Uncharacterized protein</fullName>
    </submittedName>
</protein>
<accession>A0A154NY29</accession>
<dbReference type="OrthoDB" id="7696071at2759"/>
<evidence type="ECO:0000256" key="1">
    <source>
        <dbReference type="SAM" id="MobiDB-lite"/>
    </source>
</evidence>
<reference evidence="2 3" key="1">
    <citation type="submission" date="2015-07" db="EMBL/GenBank/DDBJ databases">
        <title>The genome of Dufourea novaeangliae.</title>
        <authorList>
            <person name="Pan H."/>
            <person name="Kapheim K."/>
        </authorList>
    </citation>
    <scope>NUCLEOTIDE SEQUENCE [LARGE SCALE GENOMIC DNA]</scope>
    <source>
        <strain evidence="2">0120121106</strain>
        <tissue evidence="2">Whole body</tissue>
    </source>
</reference>
<evidence type="ECO:0000313" key="2">
    <source>
        <dbReference type="EMBL" id="KZC03928.1"/>
    </source>
</evidence>